<protein>
    <submittedName>
        <fullName evidence="4">Phosphopantetheine-binding protein</fullName>
    </submittedName>
</protein>
<evidence type="ECO:0000256" key="1">
    <source>
        <dbReference type="ARBA" id="ARBA00022450"/>
    </source>
</evidence>
<reference evidence="4" key="1">
    <citation type="submission" date="2016-04" db="EMBL/GenBank/DDBJ databases">
        <authorList>
            <person name="Evans L.H."/>
            <person name="Alamgir A."/>
            <person name="Owens N."/>
            <person name="Weber N.D."/>
            <person name="Virtaneva K."/>
            <person name="Barbian K."/>
            <person name="Babar A."/>
            <person name="Rosenke K."/>
        </authorList>
    </citation>
    <scope>NUCLEOTIDE SEQUENCE</scope>
    <source>
        <strain evidence="4">86</strain>
    </source>
</reference>
<dbReference type="PROSITE" id="PS50075">
    <property type="entry name" value="CARRIER"/>
    <property type="match status" value="1"/>
</dbReference>
<name>A0A212JFJ9_9DELT</name>
<keyword evidence="2" id="KW-0597">Phosphoprotein</keyword>
<evidence type="ECO:0000259" key="3">
    <source>
        <dbReference type="PROSITE" id="PS50075"/>
    </source>
</evidence>
<dbReference type="InterPro" id="IPR009081">
    <property type="entry name" value="PP-bd_ACP"/>
</dbReference>
<evidence type="ECO:0000313" key="4">
    <source>
        <dbReference type="EMBL" id="SBV98204.1"/>
    </source>
</evidence>
<dbReference type="AlphaFoldDB" id="A0A212JFJ9"/>
<feature type="domain" description="Carrier" evidence="3">
    <location>
        <begin position="1"/>
        <end position="82"/>
    </location>
</feature>
<evidence type="ECO:0000256" key="2">
    <source>
        <dbReference type="ARBA" id="ARBA00022553"/>
    </source>
</evidence>
<dbReference type="InterPro" id="IPR006162">
    <property type="entry name" value="Ppantetheine_attach_site"/>
</dbReference>
<dbReference type="PROSITE" id="PS00012">
    <property type="entry name" value="PHOSPHOPANTETHEINE"/>
    <property type="match status" value="1"/>
</dbReference>
<proteinExistence type="predicted"/>
<accession>A0A212JFJ9</accession>
<dbReference type="EMBL" id="FLUQ01000001">
    <property type="protein sequence ID" value="SBV98204.1"/>
    <property type="molecule type" value="Genomic_DNA"/>
</dbReference>
<dbReference type="SUPFAM" id="SSF47336">
    <property type="entry name" value="ACP-like"/>
    <property type="match status" value="1"/>
</dbReference>
<dbReference type="Gene3D" id="1.10.1200.10">
    <property type="entry name" value="ACP-like"/>
    <property type="match status" value="1"/>
</dbReference>
<dbReference type="InterPro" id="IPR036736">
    <property type="entry name" value="ACP-like_sf"/>
</dbReference>
<dbReference type="Pfam" id="PF00550">
    <property type="entry name" value="PP-binding"/>
    <property type="match status" value="1"/>
</dbReference>
<keyword evidence="1" id="KW-0596">Phosphopantetheine</keyword>
<gene>
    <name evidence="4" type="ORF">KL86DPRO_11349</name>
</gene>
<organism evidence="4">
    <name type="scientific">uncultured delta proteobacterium</name>
    <dbReference type="NCBI Taxonomy" id="34034"/>
    <lineage>
        <taxon>Bacteria</taxon>
        <taxon>Deltaproteobacteria</taxon>
        <taxon>environmental samples</taxon>
    </lineage>
</organism>
<sequence length="83" mass="9128">MDTKTKLKHALIEELKLEDLTPDDIDDDAPLFGEGLGLDSLDAIELVVLVQRNFGLPMQDQEEAQKAFASVNTLAAYIEARAV</sequence>
<dbReference type="NCBIfam" id="NF006617">
    <property type="entry name" value="PRK09184.1"/>
    <property type="match status" value="1"/>
</dbReference>